<dbReference type="EMBL" id="JARKIB010000012">
    <property type="protein sequence ID" value="KAJ7774083.1"/>
    <property type="molecule type" value="Genomic_DNA"/>
</dbReference>
<gene>
    <name evidence="2" type="ORF">B0H16DRAFT_1450886</name>
</gene>
<protein>
    <submittedName>
        <fullName evidence="2">Uncharacterized protein</fullName>
    </submittedName>
</protein>
<feature type="compositionally biased region" description="Acidic residues" evidence="1">
    <location>
        <begin position="308"/>
        <end position="317"/>
    </location>
</feature>
<evidence type="ECO:0000256" key="1">
    <source>
        <dbReference type="SAM" id="MobiDB-lite"/>
    </source>
</evidence>
<evidence type="ECO:0000313" key="3">
    <source>
        <dbReference type="Proteomes" id="UP001215598"/>
    </source>
</evidence>
<accession>A0AAD7JY28</accession>
<feature type="region of interest" description="Disordered" evidence="1">
    <location>
        <begin position="181"/>
        <end position="204"/>
    </location>
</feature>
<feature type="region of interest" description="Disordered" evidence="1">
    <location>
        <begin position="304"/>
        <end position="331"/>
    </location>
</feature>
<comment type="caution">
    <text evidence="2">The sequence shown here is derived from an EMBL/GenBank/DDBJ whole genome shotgun (WGS) entry which is preliminary data.</text>
</comment>
<name>A0AAD7JY28_9AGAR</name>
<organism evidence="2 3">
    <name type="scientific">Mycena metata</name>
    <dbReference type="NCBI Taxonomy" id="1033252"/>
    <lineage>
        <taxon>Eukaryota</taxon>
        <taxon>Fungi</taxon>
        <taxon>Dikarya</taxon>
        <taxon>Basidiomycota</taxon>
        <taxon>Agaricomycotina</taxon>
        <taxon>Agaricomycetes</taxon>
        <taxon>Agaricomycetidae</taxon>
        <taxon>Agaricales</taxon>
        <taxon>Marasmiineae</taxon>
        <taxon>Mycenaceae</taxon>
        <taxon>Mycena</taxon>
    </lineage>
</organism>
<proteinExistence type="predicted"/>
<feature type="region of interest" description="Disordered" evidence="1">
    <location>
        <begin position="86"/>
        <end position="153"/>
    </location>
</feature>
<reference evidence="2" key="1">
    <citation type="submission" date="2023-03" db="EMBL/GenBank/DDBJ databases">
        <title>Massive genome expansion in bonnet fungi (Mycena s.s.) driven by repeated elements and novel gene families across ecological guilds.</title>
        <authorList>
            <consortium name="Lawrence Berkeley National Laboratory"/>
            <person name="Harder C.B."/>
            <person name="Miyauchi S."/>
            <person name="Viragh M."/>
            <person name="Kuo A."/>
            <person name="Thoen E."/>
            <person name="Andreopoulos B."/>
            <person name="Lu D."/>
            <person name="Skrede I."/>
            <person name="Drula E."/>
            <person name="Henrissat B."/>
            <person name="Morin E."/>
            <person name="Kohler A."/>
            <person name="Barry K."/>
            <person name="LaButti K."/>
            <person name="Morin E."/>
            <person name="Salamov A."/>
            <person name="Lipzen A."/>
            <person name="Mereny Z."/>
            <person name="Hegedus B."/>
            <person name="Baldrian P."/>
            <person name="Stursova M."/>
            <person name="Weitz H."/>
            <person name="Taylor A."/>
            <person name="Grigoriev I.V."/>
            <person name="Nagy L.G."/>
            <person name="Martin F."/>
            <person name="Kauserud H."/>
        </authorList>
    </citation>
    <scope>NUCLEOTIDE SEQUENCE</scope>
    <source>
        <strain evidence="2">CBHHK182m</strain>
    </source>
</reference>
<keyword evidence="3" id="KW-1185">Reference proteome</keyword>
<sequence>MVSNLNNARNSAHPAVDPCVHSPQNLKKLTSVRLIFFQRENGWRTHIQKFKSICYVETSGSRFRRAAEIIGRKGAATWPNNRRVHRRSWGTGVNSKTSRGARETETLDGRTPGSSAAVKARRRQWDPPKKNKPVAPDMEAPFVSSPPERALDPMDSPVPGDALITSAEHIAIHMLLEMADATGPKSQGTGPPPSDSAAPDVIADDDPMLPSFKCCLYIYTDEKLPPNVSPPSKLQQKLYRELDMLGPLTWVQQAQIHVATLGLSGSSVDEADDLSVPVDTRGPSFLTMRSQRWEHIWEWRKGGQDGGGWDEVDEPPWDAEAQRGFAEAELR</sequence>
<dbReference type="AlphaFoldDB" id="A0AAD7JY28"/>
<evidence type="ECO:0000313" key="2">
    <source>
        <dbReference type="EMBL" id="KAJ7774083.1"/>
    </source>
</evidence>
<dbReference type="Proteomes" id="UP001215598">
    <property type="component" value="Unassembled WGS sequence"/>
</dbReference>